<dbReference type="EMBL" id="LRDC01000029">
    <property type="protein sequence ID" value="KVX01197.1"/>
    <property type="molecule type" value="Genomic_DNA"/>
</dbReference>
<name>A0A106BYZ6_SHEFR</name>
<dbReference type="PANTHER" id="PTHR35802:SF1">
    <property type="entry name" value="PROTEASE SYNTHASE AND SPORULATION PROTEIN PAI 2"/>
    <property type="match status" value="1"/>
</dbReference>
<accession>A0A106BYZ6</accession>
<evidence type="ECO:0000313" key="2">
    <source>
        <dbReference type="Proteomes" id="UP000055702"/>
    </source>
</evidence>
<dbReference type="Proteomes" id="UP000055702">
    <property type="component" value="Unassembled WGS sequence"/>
</dbReference>
<organism evidence="1">
    <name type="scientific">Shewanella frigidimarina</name>
    <dbReference type="NCBI Taxonomy" id="56812"/>
    <lineage>
        <taxon>Bacteria</taxon>
        <taxon>Pseudomonadati</taxon>
        <taxon>Pseudomonadota</taxon>
        <taxon>Gammaproteobacteria</taxon>
        <taxon>Alteromonadales</taxon>
        <taxon>Shewanellaceae</taxon>
        <taxon>Shewanella</taxon>
    </lineage>
</organism>
<reference evidence="1 2" key="1">
    <citation type="submission" date="2016-01" db="EMBL/GenBank/DDBJ databases">
        <title>Draft genome of the antarctic isolate Shewanella frigidimarina Ag06-30.</title>
        <authorList>
            <person name="Parmeciano Di Noto G."/>
            <person name="Vazquez S."/>
            <person name="Mac Cormack W."/>
            <person name="Iriarte A."/>
            <person name="Quiroga C."/>
        </authorList>
    </citation>
    <scope>NUCLEOTIDE SEQUENCE [LARGE SCALE GENOMIC DNA]</scope>
    <source>
        <strain evidence="1 2">Ag06-30</strain>
    </source>
</reference>
<dbReference type="PIRSF" id="PIRSF010372">
    <property type="entry name" value="PaiB"/>
    <property type="match status" value="1"/>
</dbReference>
<dbReference type="AlphaFoldDB" id="A0A106BYZ6"/>
<gene>
    <name evidence="1" type="ORF">AWJ07_07025</name>
</gene>
<protein>
    <submittedName>
        <fullName evidence="1">Transcriptional regulator</fullName>
    </submittedName>
</protein>
<sequence length="205" mass="22822">MHVPDKWDMGVRELIHQFINQYGFATVVSNDLEGSHLPLLLIASEGENGTLYGHFARSNPHWKSIAGTRVLCVFSGPHAYISPTWYDSHPAVPTWNYSVVHVKGMIELTDDATTARVLESTIQQYEPSLLEGDGFIADDYQQKLAKGIVGFKIVIDELQGKQKLGQHRNQSDQQGVAQGLSLSNRADEKQLLAYMMKNNIGLGNK</sequence>
<dbReference type="Gene3D" id="2.30.110.10">
    <property type="entry name" value="Electron Transport, Fmn-binding Protein, Chain A"/>
    <property type="match status" value="1"/>
</dbReference>
<dbReference type="InterPro" id="IPR012349">
    <property type="entry name" value="Split_barrel_FMN-bd"/>
</dbReference>
<dbReference type="InterPro" id="IPR007396">
    <property type="entry name" value="TR_PAI2-type"/>
</dbReference>
<dbReference type="RefSeq" id="WP_059746574.1">
    <property type="nucleotide sequence ID" value="NZ_LRDC01000029.1"/>
</dbReference>
<proteinExistence type="predicted"/>
<dbReference type="SUPFAM" id="SSF50475">
    <property type="entry name" value="FMN-binding split barrel"/>
    <property type="match status" value="1"/>
</dbReference>
<evidence type="ECO:0000313" key="1">
    <source>
        <dbReference type="EMBL" id="KVX01197.1"/>
    </source>
</evidence>
<dbReference type="Pfam" id="PF04299">
    <property type="entry name" value="FMN_bind_2"/>
    <property type="match status" value="1"/>
</dbReference>
<dbReference type="PANTHER" id="PTHR35802">
    <property type="entry name" value="PROTEASE SYNTHASE AND SPORULATION PROTEIN PAI 2"/>
    <property type="match status" value="1"/>
</dbReference>
<comment type="caution">
    <text evidence="1">The sequence shown here is derived from an EMBL/GenBank/DDBJ whole genome shotgun (WGS) entry which is preliminary data.</text>
</comment>